<dbReference type="InterPro" id="IPR032567">
    <property type="entry name" value="RTL1-rel"/>
</dbReference>
<dbReference type="SUPFAM" id="SSF50630">
    <property type="entry name" value="Acid proteases"/>
    <property type="match status" value="1"/>
</dbReference>
<evidence type="ECO:0000313" key="3">
    <source>
        <dbReference type="EMBL" id="KAG9447516.1"/>
    </source>
</evidence>
<dbReference type="GO" id="GO:0008270">
    <property type="term" value="F:zinc ion binding"/>
    <property type="evidence" value="ECO:0007669"/>
    <property type="project" value="InterPro"/>
</dbReference>
<protein>
    <recommendedName>
        <fullName evidence="2">Retrotransposon gag domain-containing protein</fullName>
    </recommendedName>
</protein>
<dbReference type="CDD" id="cd00303">
    <property type="entry name" value="retropepsin_like"/>
    <property type="match status" value="1"/>
</dbReference>
<reference evidence="3 4" key="1">
    <citation type="submission" date="2021-07" db="EMBL/GenBank/DDBJ databases">
        <title>The Aristolochia fimbriata genome: insights into angiosperm evolution, floral development and chemical biosynthesis.</title>
        <authorList>
            <person name="Jiao Y."/>
        </authorList>
    </citation>
    <scope>NUCLEOTIDE SEQUENCE [LARGE SCALE GENOMIC DNA]</scope>
    <source>
        <strain evidence="3">IBCAS-2021</strain>
        <tissue evidence="3">Leaf</tissue>
    </source>
</reference>
<dbReference type="Proteomes" id="UP000825729">
    <property type="component" value="Unassembled WGS sequence"/>
</dbReference>
<proteinExistence type="predicted"/>
<dbReference type="PANTHER" id="PTHR15503:SF45">
    <property type="entry name" value="RNA-DIRECTED DNA POLYMERASE HOMOLOG"/>
    <property type="match status" value="1"/>
</dbReference>
<evidence type="ECO:0000313" key="4">
    <source>
        <dbReference type="Proteomes" id="UP000825729"/>
    </source>
</evidence>
<dbReference type="Gene3D" id="2.40.70.10">
    <property type="entry name" value="Acid Proteases"/>
    <property type="match status" value="1"/>
</dbReference>
<feature type="region of interest" description="Disordered" evidence="1">
    <location>
        <begin position="1"/>
        <end position="51"/>
    </location>
</feature>
<dbReference type="SUPFAM" id="SSF56672">
    <property type="entry name" value="DNA/RNA polymerases"/>
    <property type="match status" value="1"/>
</dbReference>
<dbReference type="Pfam" id="PF03732">
    <property type="entry name" value="Retrotrans_gag"/>
    <property type="match status" value="1"/>
</dbReference>
<organism evidence="3 4">
    <name type="scientific">Aristolochia fimbriata</name>
    <name type="common">White veined hardy Dutchman's pipe vine</name>
    <dbReference type="NCBI Taxonomy" id="158543"/>
    <lineage>
        <taxon>Eukaryota</taxon>
        <taxon>Viridiplantae</taxon>
        <taxon>Streptophyta</taxon>
        <taxon>Embryophyta</taxon>
        <taxon>Tracheophyta</taxon>
        <taxon>Spermatophyta</taxon>
        <taxon>Magnoliopsida</taxon>
        <taxon>Magnoliidae</taxon>
        <taxon>Piperales</taxon>
        <taxon>Aristolochiaceae</taxon>
        <taxon>Aristolochia</taxon>
    </lineage>
</organism>
<name>A0AAV7EGI3_ARIFI</name>
<dbReference type="InterPro" id="IPR036875">
    <property type="entry name" value="Znf_CCHC_sf"/>
</dbReference>
<dbReference type="GO" id="GO:0003676">
    <property type="term" value="F:nucleic acid binding"/>
    <property type="evidence" value="ECO:0007669"/>
    <property type="project" value="InterPro"/>
</dbReference>
<sequence length="592" mass="67965">MTTFEAKIEVQQKQPEGKEKLTKSEQRFQSLEERPDKLESALSENSLEDSEVRDFDPNFAKNMRDDIFSTFEIFRSEMDEKLNGMVEGMEEMRAHIRVLNCALANGGSSAGTESKKVKAREPKPFTVSTYLDDDANLWWRRRADDLEASTRKVETWEDFKKELKNQLFPEDVDFQARKELRALKQMGTFREYVRFFSSLMLSIPKMADEDKLFAFLDGLRPWAHNELRRREVKTLTTAISTAEKLTKFERKNRDVALKTNKSGAKNQKPYEKKKFEKGKTSTREEKDPKNGEKKKNGQENGKSKKLRCFICGEEHYARDCPKKKLLNSLKGEGETSYGDEEQRMSSMALLNVVQTSGRKITSQPVRPKQHLLFLDLLLNGIKVKALVDTGDTHKFISKEEPRRLGLSWEKDGSRMKAVNSTAKEACGIAKSVCITLGKWVGVLDFTIVPMDDFNVILGMDSLNTSLQLKRGLNQGDFTYLATLLEEKPEGLVVPKEITRVLEEYKYVMPKELPHHLPPRREVDHKIELEPGTRPLAKAPYWMAPKELEELRRQLGEMLDTGFIQPSKAPYGGPVLFQKKKDNSMRLCRLSSS</sequence>
<feature type="region of interest" description="Disordered" evidence="1">
    <location>
        <begin position="253"/>
        <end position="300"/>
    </location>
</feature>
<evidence type="ECO:0000256" key="1">
    <source>
        <dbReference type="SAM" id="MobiDB-lite"/>
    </source>
</evidence>
<dbReference type="Gene3D" id="3.10.10.10">
    <property type="entry name" value="HIV Type 1 Reverse Transcriptase, subunit A, domain 1"/>
    <property type="match status" value="1"/>
</dbReference>
<feature type="domain" description="Retrotransposon gag" evidence="2">
    <location>
        <begin position="127"/>
        <end position="221"/>
    </location>
</feature>
<dbReference type="InterPro" id="IPR043502">
    <property type="entry name" value="DNA/RNA_pol_sf"/>
</dbReference>
<dbReference type="PANTHER" id="PTHR15503">
    <property type="entry name" value="LDOC1 RELATED"/>
    <property type="match status" value="1"/>
</dbReference>
<dbReference type="EMBL" id="JAINDJ010000005">
    <property type="protein sequence ID" value="KAG9447516.1"/>
    <property type="molecule type" value="Genomic_DNA"/>
</dbReference>
<dbReference type="InterPro" id="IPR021109">
    <property type="entry name" value="Peptidase_aspartic_dom_sf"/>
</dbReference>
<dbReference type="AlphaFoldDB" id="A0AAV7EGI3"/>
<dbReference type="InterPro" id="IPR005162">
    <property type="entry name" value="Retrotrans_gag_dom"/>
</dbReference>
<feature type="compositionally biased region" description="Basic and acidic residues" evidence="1">
    <location>
        <begin position="1"/>
        <end position="39"/>
    </location>
</feature>
<dbReference type="SUPFAM" id="SSF57756">
    <property type="entry name" value="Retrovirus zinc finger-like domains"/>
    <property type="match status" value="1"/>
</dbReference>
<evidence type="ECO:0000259" key="2">
    <source>
        <dbReference type="Pfam" id="PF03732"/>
    </source>
</evidence>
<comment type="caution">
    <text evidence="3">The sequence shown here is derived from an EMBL/GenBank/DDBJ whole genome shotgun (WGS) entry which is preliminary data.</text>
</comment>
<keyword evidence="4" id="KW-1185">Reference proteome</keyword>
<accession>A0AAV7EGI3</accession>
<feature type="compositionally biased region" description="Basic and acidic residues" evidence="1">
    <location>
        <begin position="268"/>
        <end position="297"/>
    </location>
</feature>
<dbReference type="Pfam" id="PF13975">
    <property type="entry name" value="gag-asp_proteas"/>
    <property type="match status" value="1"/>
</dbReference>
<gene>
    <name evidence="3" type="ORF">H6P81_013644</name>
</gene>